<gene>
    <name evidence="2" type="ORF">IAC75_02800</name>
</gene>
<dbReference type="Gene3D" id="3.90.70.10">
    <property type="entry name" value="Cysteine proteinases"/>
    <property type="match status" value="1"/>
</dbReference>
<reference evidence="2" key="1">
    <citation type="submission" date="2020-10" db="EMBL/GenBank/DDBJ databases">
        <authorList>
            <person name="Gilroy R."/>
        </authorList>
    </citation>
    <scope>NUCLEOTIDE SEQUENCE</scope>
    <source>
        <strain evidence="2">10669</strain>
    </source>
</reference>
<dbReference type="Proteomes" id="UP000886812">
    <property type="component" value="Unassembled WGS sequence"/>
</dbReference>
<comment type="caution">
    <text evidence="2">The sequence shown here is derived from an EMBL/GenBank/DDBJ whole genome shotgun (WGS) entry which is preliminary data.</text>
</comment>
<dbReference type="EC" id="3.4.22.-" evidence="2"/>
<dbReference type="AlphaFoldDB" id="A0A9D1NJ31"/>
<keyword evidence="2" id="KW-0378">Hydrolase</keyword>
<dbReference type="GO" id="GO:0008233">
    <property type="term" value="F:peptidase activity"/>
    <property type="evidence" value="ECO:0007669"/>
    <property type="project" value="InterPro"/>
</dbReference>
<protein>
    <submittedName>
        <fullName evidence="2">IdeS/Mac family cysteine endopeptidase</fullName>
        <ecNumber evidence="2">3.4.22.-</ecNumber>
    </submittedName>
</protein>
<evidence type="ECO:0000259" key="1">
    <source>
        <dbReference type="Pfam" id="PF09028"/>
    </source>
</evidence>
<name>A0A9D1NJ31_9BACT</name>
<accession>A0A9D1NJ31</accession>
<dbReference type="Pfam" id="PF09028">
    <property type="entry name" value="Mac-1"/>
    <property type="match status" value="1"/>
</dbReference>
<feature type="non-terminal residue" evidence="2">
    <location>
        <position position="1"/>
    </location>
</feature>
<proteinExistence type="predicted"/>
<evidence type="ECO:0000313" key="2">
    <source>
        <dbReference type="EMBL" id="HIV04064.1"/>
    </source>
</evidence>
<reference evidence="2" key="2">
    <citation type="journal article" date="2021" name="PeerJ">
        <title>Extensive microbial diversity within the chicken gut microbiome revealed by metagenomics and culture.</title>
        <authorList>
            <person name="Gilroy R."/>
            <person name="Ravi A."/>
            <person name="Getino M."/>
            <person name="Pursley I."/>
            <person name="Horton D.L."/>
            <person name="Alikhan N.F."/>
            <person name="Baker D."/>
            <person name="Gharbi K."/>
            <person name="Hall N."/>
            <person name="Watson M."/>
            <person name="Adriaenssens E.M."/>
            <person name="Foster-Nyarko E."/>
            <person name="Jarju S."/>
            <person name="Secka A."/>
            <person name="Antonio M."/>
            <person name="Oren A."/>
            <person name="Chaudhuri R.R."/>
            <person name="La Ragione R."/>
            <person name="Hildebrand F."/>
            <person name="Pallen M.J."/>
        </authorList>
    </citation>
    <scope>NUCLEOTIDE SEQUENCE</scope>
    <source>
        <strain evidence="2">10669</strain>
    </source>
</reference>
<dbReference type="InterPro" id="IPR038765">
    <property type="entry name" value="Papain-like_cys_pep_sf"/>
</dbReference>
<dbReference type="EMBL" id="DVOG01000073">
    <property type="protein sequence ID" value="HIV04064.1"/>
    <property type="molecule type" value="Genomic_DNA"/>
</dbReference>
<dbReference type="InterPro" id="IPR015117">
    <property type="entry name" value="IdeS"/>
</dbReference>
<organism evidence="2 3">
    <name type="scientific">Candidatus Spyradosoma merdigallinarum</name>
    <dbReference type="NCBI Taxonomy" id="2840950"/>
    <lineage>
        <taxon>Bacteria</taxon>
        <taxon>Pseudomonadati</taxon>
        <taxon>Verrucomicrobiota</taxon>
        <taxon>Opitutia</taxon>
        <taxon>Opitutia incertae sedis</taxon>
        <taxon>Candidatus Spyradosoma</taxon>
    </lineage>
</organism>
<feature type="domain" description="Ig protease IdeS" evidence="1">
    <location>
        <begin position="112"/>
        <end position="209"/>
    </location>
</feature>
<evidence type="ECO:0000313" key="3">
    <source>
        <dbReference type="Proteomes" id="UP000886812"/>
    </source>
</evidence>
<dbReference type="SUPFAM" id="SSF54001">
    <property type="entry name" value="Cysteine proteinases"/>
    <property type="match status" value="1"/>
</dbReference>
<sequence>LFAAASAVPSFGAQVWVSGVSKESGWVDVNKTGNDGMLCWAAATSNVAGWWQSQSSVPAGIPQTGAEIYQTMKDTFKDAGNYADVGMKWYFGGADAMGSAYKAEAFRVDVDDPAATGGYWKDWLNENGGASAITTGKAYRRTYEDEDLGNGLATTFIDLMTSGCGITLSLVNNTGGRNSHAVTLWGMTYDEETRKIYSLYVTDSDDGKTELTEYKVDYQTQTLTYGDGKDVPIVNWEQTKVTMAGYYIEQWEALNLPFAAIPEPSAFGLLAGTCALALAASRRRRK</sequence>